<keyword evidence="8 15" id="KW-0547">Nucleotide-binding</keyword>
<dbReference type="PROSITE" id="PS50886">
    <property type="entry name" value="TRBD"/>
    <property type="match status" value="1"/>
</dbReference>
<keyword evidence="7 15" id="KW-0479">Metal-binding</keyword>
<evidence type="ECO:0000256" key="5">
    <source>
        <dbReference type="ARBA" id="ARBA00022555"/>
    </source>
</evidence>
<dbReference type="PROSITE" id="PS51483">
    <property type="entry name" value="B5"/>
    <property type="match status" value="1"/>
</dbReference>
<feature type="domain" description="TRNA-binding" evidence="17">
    <location>
        <begin position="39"/>
        <end position="147"/>
    </location>
</feature>
<feature type="binding site" evidence="15">
    <location>
        <position position="462"/>
    </location>
    <ligand>
        <name>Mg(2+)</name>
        <dbReference type="ChEBI" id="CHEBI:18420"/>
        <note>shared with alpha subunit</note>
    </ligand>
</feature>
<dbReference type="CDD" id="cd00769">
    <property type="entry name" value="PheRS_beta_core"/>
    <property type="match status" value="1"/>
</dbReference>
<sequence length="799" mass="86817">MLLSLNWLREFVPFEGEVQDLADRLTMLGLEVDAIHRPFEALERVVVGHVVECGRHPDADKLSVTRVDVGDEVLDIVCGAPNVAKGQKVAVARVGATLPDGLTIKKAKIRGQASHGMICSEREMGLGEGHEGILVLPDAAPVGVSLVEALELDRAVLEIDLTPNRADCLSIAGLAREVALAFGLPFARTAPRLVEDDSERAQDLVRIEVADGEQCPLYQARIVKDIAIKPSPAWLRYRLIAMGQRPISNVVDVTNYVMLETGQPLHAFDLELLEGGVIRVDLAEEGMAFVTLDGQERSLLSSDLLIWDGAKPVALAGVMGGANSEIGQGSRHMLLECAVFRPGTIRRTARRLALHSEASHRFERGVDQPGSRLALDRAAALIAELSGGRLLSGVAQHEPAPFARPVLRFRPARARQVVGIDFSTDFCATTLTGLGCGIEGQDGEEWRVSAPSYRRDLEREIDLVEEIARVHGIDRIPETMPAVVGGSGAPVGGGDFDFMMRLKHWARGAGLSECVNYSFVGEADLNALNLPEEGRVRVANPLSEDQAVLRTAVASGLVRSLAHNVAQGNPDLRLFEYAKVFTYDETSDTKTREEPRLALLLHGARFPSGHPWPTAEEADYADLKGLVEDLARALGVRGLSFARIDGHAWLEPCVAVSADDRELGVMGLLKPAIATRAKARSKVWMAELSVPALRAAWSVRDVSFCELPRYPASWRDLTLVTPSSVQVGQVVQAMQGAGAKLLEGVRLVDSYQPKGASERNLTFRLTYRSLDRTLTDKDVDKAHQGIVQKVLASLPLRQQ</sequence>
<dbReference type="SUPFAM" id="SSF46955">
    <property type="entry name" value="Putative DNA-binding domain"/>
    <property type="match status" value="1"/>
</dbReference>
<feature type="domain" description="B5" evidence="19">
    <location>
        <begin position="402"/>
        <end position="478"/>
    </location>
</feature>
<reference evidence="20 21" key="1">
    <citation type="journal article" date="2013" name="Genome Announc.">
        <title>Draft genome sequences for three mercury-methylating, sulfate-reducing bacteria.</title>
        <authorList>
            <person name="Brown S.D."/>
            <person name="Hurt R.A.Jr."/>
            <person name="Gilmour C.C."/>
            <person name="Elias D.A."/>
        </authorList>
    </citation>
    <scope>NUCLEOTIDE SEQUENCE [LARGE SCALE GENOMIC DNA]</scope>
    <source>
        <strain evidence="20 21">DSM 16529</strain>
    </source>
</reference>
<keyword evidence="5 16" id="KW-0820">tRNA-binding</keyword>
<dbReference type="Pfam" id="PF01588">
    <property type="entry name" value="tRNA_bind"/>
    <property type="match status" value="1"/>
</dbReference>
<dbReference type="InterPro" id="IPR012340">
    <property type="entry name" value="NA-bd_OB-fold"/>
</dbReference>
<evidence type="ECO:0000256" key="8">
    <source>
        <dbReference type="ARBA" id="ARBA00022741"/>
    </source>
</evidence>
<dbReference type="InterPro" id="IPR045060">
    <property type="entry name" value="Phe-tRNA-ligase_IIc_bsu"/>
</dbReference>
<evidence type="ECO:0000256" key="15">
    <source>
        <dbReference type="HAMAP-Rule" id="MF_00283"/>
    </source>
</evidence>
<dbReference type="Pfam" id="PF03483">
    <property type="entry name" value="B3_4"/>
    <property type="match status" value="1"/>
</dbReference>
<keyword evidence="21" id="KW-1185">Reference proteome</keyword>
<dbReference type="InterPro" id="IPR005147">
    <property type="entry name" value="tRNA_synthase_B5-dom"/>
</dbReference>
<dbReference type="InterPro" id="IPR004532">
    <property type="entry name" value="Phe-tRNA-ligase_IIc_bsu_bact"/>
</dbReference>
<dbReference type="Gene3D" id="3.30.930.10">
    <property type="entry name" value="Bira Bifunctional Protein, Domain 2"/>
    <property type="match status" value="1"/>
</dbReference>
<dbReference type="SMART" id="SM00873">
    <property type="entry name" value="B3_4"/>
    <property type="match status" value="1"/>
</dbReference>
<evidence type="ECO:0000256" key="9">
    <source>
        <dbReference type="ARBA" id="ARBA00022840"/>
    </source>
</evidence>
<evidence type="ECO:0000256" key="4">
    <source>
        <dbReference type="ARBA" id="ARBA00022490"/>
    </source>
</evidence>
<dbReference type="EC" id="6.1.1.20" evidence="15"/>
<dbReference type="InterPro" id="IPR036690">
    <property type="entry name" value="Fdx_antiC-bd_sf"/>
</dbReference>
<dbReference type="InterPro" id="IPR020825">
    <property type="entry name" value="Phe-tRNA_synthase-like_B3/B4"/>
</dbReference>
<evidence type="ECO:0000256" key="12">
    <source>
        <dbReference type="ARBA" id="ARBA00022917"/>
    </source>
</evidence>
<dbReference type="GO" id="GO:0000287">
    <property type="term" value="F:magnesium ion binding"/>
    <property type="evidence" value="ECO:0007669"/>
    <property type="project" value="UniProtKB-UniRule"/>
</dbReference>
<keyword evidence="9 15" id="KW-0067">ATP-binding</keyword>
<dbReference type="GO" id="GO:0000049">
    <property type="term" value="F:tRNA binding"/>
    <property type="evidence" value="ECO:0007669"/>
    <property type="project" value="UniProtKB-UniRule"/>
</dbReference>
<dbReference type="InterPro" id="IPR033714">
    <property type="entry name" value="tRNA_bind_bactPheRS"/>
</dbReference>
<dbReference type="SMART" id="SM00896">
    <property type="entry name" value="FDX-ACB"/>
    <property type="match status" value="1"/>
</dbReference>
<dbReference type="HAMAP" id="MF_00283">
    <property type="entry name" value="Phe_tRNA_synth_beta1"/>
    <property type="match status" value="1"/>
</dbReference>
<evidence type="ECO:0000256" key="10">
    <source>
        <dbReference type="ARBA" id="ARBA00022842"/>
    </source>
</evidence>
<keyword evidence="6 15" id="KW-0436">Ligase</keyword>
<name>S7T359_9BACT</name>
<dbReference type="Gene3D" id="3.30.56.10">
    <property type="match status" value="2"/>
</dbReference>
<dbReference type="SUPFAM" id="SSF55681">
    <property type="entry name" value="Class II aaRS and biotin synthetases"/>
    <property type="match status" value="1"/>
</dbReference>
<dbReference type="Proteomes" id="UP000014975">
    <property type="component" value="Unassembled WGS sequence"/>
</dbReference>
<dbReference type="OrthoDB" id="9805455at2"/>
<dbReference type="Pfam" id="PF17759">
    <property type="entry name" value="tRNA_synthFbeta"/>
    <property type="match status" value="1"/>
</dbReference>
<dbReference type="InterPro" id="IPR002547">
    <property type="entry name" value="tRNA-bd_dom"/>
</dbReference>
<dbReference type="FunFam" id="3.50.40.10:FF:000001">
    <property type="entry name" value="Phenylalanine--tRNA ligase beta subunit"/>
    <property type="match status" value="1"/>
</dbReference>
<dbReference type="GO" id="GO:0005524">
    <property type="term" value="F:ATP binding"/>
    <property type="evidence" value="ECO:0007669"/>
    <property type="project" value="UniProtKB-UniRule"/>
</dbReference>
<comment type="subcellular location">
    <subcellularLocation>
        <location evidence="1 15">Cytoplasm</location>
    </subcellularLocation>
</comment>
<evidence type="ECO:0000256" key="13">
    <source>
        <dbReference type="ARBA" id="ARBA00023146"/>
    </source>
</evidence>
<proteinExistence type="inferred from homology"/>
<dbReference type="NCBIfam" id="NF045760">
    <property type="entry name" value="YtpR"/>
    <property type="match status" value="1"/>
</dbReference>
<dbReference type="Pfam" id="PF03484">
    <property type="entry name" value="B5"/>
    <property type="match status" value="1"/>
</dbReference>
<dbReference type="InterPro" id="IPR045864">
    <property type="entry name" value="aa-tRNA-synth_II/BPL/LPL"/>
</dbReference>
<evidence type="ECO:0000259" key="18">
    <source>
        <dbReference type="PROSITE" id="PS51447"/>
    </source>
</evidence>
<keyword evidence="13 15" id="KW-0030">Aminoacyl-tRNA synthetase</keyword>
<evidence type="ECO:0000313" key="21">
    <source>
        <dbReference type="Proteomes" id="UP000014975"/>
    </source>
</evidence>
<dbReference type="GO" id="GO:0006432">
    <property type="term" value="P:phenylalanyl-tRNA aminoacylation"/>
    <property type="evidence" value="ECO:0007669"/>
    <property type="project" value="UniProtKB-UniRule"/>
</dbReference>
<comment type="catalytic activity">
    <reaction evidence="14 15">
        <text>tRNA(Phe) + L-phenylalanine + ATP = L-phenylalanyl-tRNA(Phe) + AMP + diphosphate + H(+)</text>
        <dbReference type="Rhea" id="RHEA:19413"/>
        <dbReference type="Rhea" id="RHEA-COMP:9668"/>
        <dbReference type="Rhea" id="RHEA-COMP:9699"/>
        <dbReference type="ChEBI" id="CHEBI:15378"/>
        <dbReference type="ChEBI" id="CHEBI:30616"/>
        <dbReference type="ChEBI" id="CHEBI:33019"/>
        <dbReference type="ChEBI" id="CHEBI:58095"/>
        <dbReference type="ChEBI" id="CHEBI:78442"/>
        <dbReference type="ChEBI" id="CHEBI:78531"/>
        <dbReference type="ChEBI" id="CHEBI:456215"/>
        <dbReference type="EC" id="6.1.1.20"/>
    </reaction>
</comment>
<dbReference type="GO" id="GO:0009328">
    <property type="term" value="C:phenylalanine-tRNA ligase complex"/>
    <property type="evidence" value="ECO:0007669"/>
    <property type="project" value="TreeGrafter"/>
</dbReference>
<keyword evidence="12 15" id="KW-0648">Protein biosynthesis</keyword>
<dbReference type="RefSeq" id="WP_020887759.1">
    <property type="nucleotide sequence ID" value="NZ_ATHI01000030.1"/>
</dbReference>
<dbReference type="PROSITE" id="PS51447">
    <property type="entry name" value="FDX_ACB"/>
    <property type="match status" value="1"/>
</dbReference>
<dbReference type="EMBL" id="ATHI01000030">
    <property type="protein sequence ID" value="EPR30935.1"/>
    <property type="molecule type" value="Genomic_DNA"/>
</dbReference>
<dbReference type="FunFam" id="2.40.50.140:FF:000045">
    <property type="entry name" value="Phenylalanine--tRNA ligase beta subunit"/>
    <property type="match status" value="1"/>
</dbReference>
<evidence type="ECO:0000313" key="20">
    <source>
        <dbReference type="EMBL" id="EPR30935.1"/>
    </source>
</evidence>
<comment type="caution">
    <text evidence="20">The sequence shown here is derived from an EMBL/GenBank/DDBJ whole genome shotgun (WGS) entry which is preliminary data.</text>
</comment>
<evidence type="ECO:0000256" key="16">
    <source>
        <dbReference type="PROSITE-ProRule" id="PRU00209"/>
    </source>
</evidence>
<keyword evidence="11 16" id="KW-0694">RNA-binding</keyword>
<dbReference type="STRING" id="1121439.dsat_1062"/>
<dbReference type="eggNOG" id="COG0072">
    <property type="taxonomic scope" value="Bacteria"/>
</dbReference>
<comment type="cofactor">
    <cofactor evidence="15">
        <name>Mg(2+)</name>
        <dbReference type="ChEBI" id="CHEBI:18420"/>
    </cofactor>
    <text evidence="15">Binds 2 magnesium ions per tetramer.</text>
</comment>
<dbReference type="Pfam" id="PF03147">
    <property type="entry name" value="FDX-ACB"/>
    <property type="match status" value="1"/>
</dbReference>
<dbReference type="PATRIC" id="fig|1121439.3.peg.2436"/>
<evidence type="ECO:0000256" key="6">
    <source>
        <dbReference type="ARBA" id="ARBA00022598"/>
    </source>
</evidence>
<dbReference type="Gene3D" id="3.50.40.10">
    <property type="entry name" value="Phenylalanyl-trna Synthetase, Chain B, domain 3"/>
    <property type="match status" value="1"/>
</dbReference>
<comment type="similarity">
    <text evidence="2 15">Belongs to the phenylalanyl-tRNA synthetase beta subunit family. Type 1 subfamily.</text>
</comment>
<accession>S7T359</accession>
<dbReference type="InterPro" id="IPR009061">
    <property type="entry name" value="DNA-bd_dom_put_sf"/>
</dbReference>
<evidence type="ECO:0000259" key="19">
    <source>
        <dbReference type="PROSITE" id="PS51483"/>
    </source>
</evidence>
<dbReference type="SUPFAM" id="SSF54991">
    <property type="entry name" value="Anticodon-binding domain of PheRS"/>
    <property type="match status" value="1"/>
</dbReference>
<keyword evidence="4 15" id="KW-0963">Cytoplasm</keyword>
<evidence type="ECO:0000256" key="14">
    <source>
        <dbReference type="ARBA" id="ARBA00049255"/>
    </source>
</evidence>
<dbReference type="InterPro" id="IPR005121">
    <property type="entry name" value="Fdx_antiC-bd"/>
</dbReference>
<dbReference type="NCBIfam" id="TIGR00472">
    <property type="entry name" value="pheT_bact"/>
    <property type="match status" value="1"/>
</dbReference>
<evidence type="ECO:0000256" key="3">
    <source>
        <dbReference type="ARBA" id="ARBA00011209"/>
    </source>
</evidence>
<evidence type="ECO:0000256" key="2">
    <source>
        <dbReference type="ARBA" id="ARBA00008653"/>
    </source>
</evidence>
<dbReference type="Gene3D" id="2.40.50.140">
    <property type="entry name" value="Nucleic acid-binding proteins"/>
    <property type="match status" value="1"/>
</dbReference>
<dbReference type="PANTHER" id="PTHR10947">
    <property type="entry name" value="PHENYLALANYL-TRNA SYNTHETASE BETA CHAIN AND LEUCINE-RICH REPEAT-CONTAINING PROTEIN 47"/>
    <property type="match status" value="1"/>
</dbReference>
<dbReference type="AlphaFoldDB" id="S7T359"/>
<dbReference type="SUPFAM" id="SSF50249">
    <property type="entry name" value="Nucleic acid-binding proteins"/>
    <property type="match status" value="1"/>
</dbReference>
<comment type="subunit">
    <text evidence="3 15">Tetramer of two alpha and two beta subunits.</text>
</comment>
<dbReference type="Gene3D" id="3.30.70.380">
    <property type="entry name" value="Ferrodoxin-fold anticodon-binding domain"/>
    <property type="match status" value="1"/>
</dbReference>
<gene>
    <name evidence="15" type="primary">pheT</name>
    <name evidence="20" type="ORF">dsat_1062</name>
</gene>
<evidence type="ECO:0000256" key="7">
    <source>
        <dbReference type="ARBA" id="ARBA00022723"/>
    </source>
</evidence>
<feature type="binding site" evidence="15">
    <location>
        <position position="465"/>
    </location>
    <ligand>
        <name>Mg(2+)</name>
        <dbReference type="ChEBI" id="CHEBI:18420"/>
        <note>shared with alpha subunit</note>
    </ligand>
</feature>
<dbReference type="InterPro" id="IPR041616">
    <property type="entry name" value="PheRS_beta_core"/>
</dbReference>
<evidence type="ECO:0000256" key="1">
    <source>
        <dbReference type="ARBA" id="ARBA00004496"/>
    </source>
</evidence>
<evidence type="ECO:0000259" key="17">
    <source>
        <dbReference type="PROSITE" id="PS50886"/>
    </source>
</evidence>
<feature type="domain" description="FDX-ACB" evidence="18">
    <location>
        <begin position="708"/>
        <end position="799"/>
    </location>
</feature>
<feature type="binding site" evidence="15">
    <location>
        <position position="466"/>
    </location>
    <ligand>
        <name>Mg(2+)</name>
        <dbReference type="ChEBI" id="CHEBI:18420"/>
        <note>shared with alpha subunit</note>
    </ligand>
</feature>
<feature type="binding site" evidence="15">
    <location>
        <position position="456"/>
    </location>
    <ligand>
        <name>Mg(2+)</name>
        <dbReference type="ChEBI" id="CHEBI:18420"/>
        <note>shared with alpha subunit</note>
    </ligand>
</feature>
<dbReference type="InterPro" id="IPR005146">
    <property type="entry name" value="B3/B4_tRNA-bd"/>
</dbReference>
<dbReference type="GO" id="GO:0004826">
    <property type="term" value="F:phenylalanine-tRNA ligase activity"/>
    <property type="evidence" value="ECO:0007669"/>
    <property type="project" value="UniProtKB-UniRule"/>
</dbReference>
<organism evidence="20 21">
    <name type="scientific">Alkalidesulfovibrio alkalitolerans DSM 16529</name>
    <dbReference type="NCBI Taxonomy" id="1121439"/>
    <lineage>
        <taxon>Bacteria</taxon>
        <taxon>Pseudomonadati</taxon>
        <taxon>Thermodesulfobacteriota</taxon>
        <taxon>Desulfovibrionia</taxon>
        <taxon>Desulfovibrionales</taxon>
        <taxon>Desulfovibrionaceae</taxon>
        <taxon>Alkalidesulfovibrio</taxon>
    </lineage>
</organism>
<keyword evidence="10 15" id="KW-0460">Magnesium</keyword>
<dbReference type="SUPFAM" id="SSF56037">
    <property type="entry name" value="PheT/TilS domain"/>
    <property type="match status" value="1"/>
</dbReference>
<evidence type="ECO:0000256" key="11">
    <source>
        <dbReference type="ARBA" id="ARBA00022884"/>
    </source>
</evidence>
<dbReference type="CDD" id="cd02796">
    <property type="entry name" value="tRNA_bind_bactPheRS"/>
    <property type="match status" value="1"/>
</dbReference>
<dbReference type="PANTHER" id="PTHR10947:SF0">
    <property type="entry name" value="PHENYLALANINE--TRNA LIGASE BETA SUBUNIT"/>
    <property type="match status" value="1"/>
</dbReference>
<dbReference type="SMART" id="SM00874">
    <property type="entry name" value="B5"/>
    <property type="match status" value="1"/>
</dbReference>
<protein>
    <recommendedName>
        <fullName evidence="15">Phenylalanine--tRNA ligase beta subunit</fullName>
        <ecNumber evidence="15">6.1.1.20</ecNumber>
    </recommendedName>
    <alternativeName>
        <fullName evidence="15">Phenylalanyl-tRNA synthetase beta subunit</fullName>
        <shortName evidence="15">PheRS</shortName>
    </alternativeName>
</protein>